<proteinExistence type="predicted"/>
<gene>
    <name evidence="1" type="ORF">SDC9_197209</name>
</gene>
<reference evidence="1" key="1">
    <citation type="submission" date="2019-08" db="EMBL/GenBank/DDBJ databases">
        <authorList>
            <person name="Kucharzyk K."/>
            <person name="Murdoch R.W."/>
            <person name="Higgins S."/>
            <person name="Loffler F."/>
        </authorList>
    </citation>
    <scope>NUCLEOTIDE SEQUENCE</scope>
</reference>
<organism evidence="1">
    <name type="scientific">bioreactor metagenome</name>
    <dbReference type="NCBI Taxonomy" id="1076179"/>
    <lineage>
        <taxon>unclassified sequences</taxon>
        <taxon>metagenomes</taxon>
        <taxon>ecological metagenomes</taxon>
    </lineage>
</organism>
<dbReference type="EMBL" id="VSSQ01112976">
    <property type="protein sequence ID" value="MPN49587.1"/>
    <property type="molecule type" value="Genomic_DNA"/>
</dbReference>
<comment type="caution">
    <text evidence="1">The sequence shown here is derived from an EMBL/GenBank/DDBJ whole genome shotgun (WGS) entry which is preliminary data.</text>
</comment>
<name>A0A645IE95_9ZZZZ</name>
<protein>
    <submittedName>
        <fullName evidence="1">Uncharacterized protein</fullName>
    </submittedName>
</protein>
<accession>A0A645IE95</accession>
<dbReference type="AlphaFoldDB" id="A0A645IE95"/>
<evidence type="ECO:0000313" key="1">
    <source>
        <dbReference type="EMBL" id="MPN49587.1"/>
    </source>
</evidence>
<sequence length="139" mass="15818">MVLYSLAANLIIIRPRALYKKTAFHLEGGTAPCAQRHAAPELRRLLLWQQRKKGRSRAARKAFAEGLVGIQDGTRRICHNNRIPQRIQHLTIRRDRSFRYGGLLKTGAPFHSSSPAISENRPANLEKDTNLFIVKKIIQ</sequence>